<reference evidence="2 3" key="1">
    <citation type="submission" date="2016-10" db="EMBL/GenBank/DDBJ databases">
        <authorList>
            <person name="de Groot N.N."/>
        </authorList>
    </citation>
    <scope>NUCLEOTIDE SEQUENCE [LARGE SCALE GENOMIC DNA]</scope>
    <source>
        <strain evidence="2 3">DSM 21799</strain>
    </source>
</reference>
<feature type="transmembrane region" description="Helical" evidence="1">
    <location>
        <begin position="106"/>
        <end position="128"/>
    </location>
</feature>
<feature type="transmembrane region" description="Helical" evidence="1">
    <location>
        <begin position="22"/>
        <end position="42"/>
    </location>
</feature>
<proteinExistence type="predicted"/>
<feature type="transmembrane region" description="Helical" evidence="1">
    <location>
        <begin position="82"/>
        <end position="100"/>
    </location>
</feature>
<keyword evidence="1" id="KW-1133">Transmembrane helix</keyword>
<accession>A0A1H4LME2</accession>
<gene>
    <name evidence="2" type="ORF">SAMN04489806_1595</name>
</gene>
<feature type="transmembrane region" description="Helical" evidence="1">
    <location>
        <begin position="140"/>
        <end position="158"/>
    </location>
</feature>
<dbReference type="AlphaFoldDB" id="A0A1H4LME2"/>
<protein>
    <submittedName>
        <fullName evidence="2">Uncharacterized membrane protein HdeD, DUF308 family</fullName>
    </submittedName>
</protein>
<keyword evidence="3" id="KW-1185">Reference proteome</keyword>
<dbReference type="Proteomes" id="UP000199183">
    <property type="component" value="Unassembled WGS sequence"/>
</dbReference>
<evidence type="ECO:0000313" key="3">
    <source>
        <dbReference type="Proteomes" id="UP000199183"/>
    </source>
</evidence>
<dbReference type="OrthoDB" id="5126240at2"/>
<dbReference type="STRING" id="640635.SAMN04489806_1595"/>
<dbReference type="RefSeq" id="WP_091182360.1">
    <property type="nucleotide sequence ID" value="NZ_FNRY01000001.1"/>
</dbReference>
<evidence type="ECO:0000313" key="2">
    <source>
        <dbReference type="EMBL" id="SEB71824.1"/>
    </source>
</evidence>
<dbReference type="EMBL" id="FNRY01000001">
    <property type="protein sequence ID" value="SEB71824.1"/>
    <property type="molecule type" value="Genomic_DNA"/>
</dbReference>
<feature type="transmembrane region" description="Helical" evidence="1">
    <location>
        <begin position="48"/>
        <end position="75"/>
    </location>
</feature>
<feature type="transmembrane region" description="Helical" evidence="1">
    <location>
        <begin position="178"/>
        <end position="198"/>
    </location>
</feature>
<sequence>MVTPADVPRGTTASATAPHTRLWALQLSRAVIFALAAVYITFSADHSAHLGLVVFGVTAVVAGIVVGSLAFPLIADGPTRRLVVAQSAITLAAGVVALLLRDSGLGSLLLTVAIWAGITGLLELYTGYRLGRRAPLSKDFLIVGAFTALLAVVFVLLPPDFVQTGGGEQGAPATLTSSVMAVGVFGAYAAIVAVYLAIAGLSLKWQRTDAATDVQEESA</sequence>
<keyword evidence="1" id="KW-0812">Transmembrane</keyword>
<name>A0A1H4LME2_9MICO</name>
<keyword evidence="1" id="KW-0472">Membrane</keyword>
<organism evidence="2 3">
    <name type="scientific">Paramicrobacterium humi</name>
    <dbReference type="NCBI Taxonomy" id="640635"/>
    <lineage>
        <taxon>Bacteria</taxon>
        <taxon>Bacillati</taxon>
        <taxon>Actinomycetota</taxon>
        <taxon>Actinomycetes</taxon>
        <taxon>Micrococcales</taxon>
        <taxon>Microbacteriaceae</taxon>
        <taxon>Paramicrobacterium</taxon>
    </lineage>
</organism>
<evidence type="ECO:0000256" key="1">
    <source>
        <dbReference type="SAM" id="Phobius"/>
    </source>
</evidence>